<dbReference type="EMBL" id="JAGSYN010000138">
    <property type="protein sequence ID" value="KAG7663393.1"/>
    <property type="molecule type" value="Genomic_DNA"/>
</dbReference>
<proteinExistence type="predicted"/>
<dbReference type="PANTHER" id="PTHR48081">
    <property type="entry name" value="AB HYDROLASE SUPERFAMILY PROTEIN C4A8.06C"/>
    <property type="match status" value="1"/>
</dbReference>
<dbReference type="Pfam" id="PF10340">
    <property type="entry name" value="Say1_Mug180"/>
    <property type="match status" value="1"/>
</dbReference>
<dbReference type="InterPro" id="IPR050300">
    <property type="entry name" value="GDXG_lipolytic_enzyme"/>
</dbReference>
<accession>A0A8J5UI62</accession>
<keyword evidence="1" id="KW-0378">Hydrolase</keyword>
<dbReference type="InterPro" id="IPR019436">
    <property type="entry name" value="Say1-like"/>
</dbReference>
<dbReference type="Proteomes" id="UP000694255">
    <property type="component" value="Unassembled WGS sequence"/>
</dbReference>
<evidence type="ECO:0000313" key="3">
    <source>
        <dbReference type="Proteomes" id="UP000694255"/>
    </source>
</evidence>
<dbReference type="PANTHER" id="PTHR48081:SF31">
    <property type="entry name" value="STERYL ACETYL HYDROLASE MUG81-RELATED"/>
    <property type="match status" value="1"/>
</dbReference>
<comment type="caution">
    <text evidence="2">The sequence shown here is derived from an EMBL/GenBank/DDBJ whole genome shotgun (WGS) entry which is preliminary data.</text>
</comment>
<organism evidence="2 3">
    <name type="scientific">[Candida] subhashii</name>
    <dbReference type="NCBI Taxonomy" id="561895"/>
    <lineage>
        <taxon>Eukaryota</taxon>
        <taxon>Fungi</taxon>
        <taxon>Dikarya</taxon>
        <taxon>Ascomycota</taxon>
        <taxon>Saccharomycotina</taxon>
        <taxon>Pichiomycetes</taxon>
        <taxon>Debaryomycetaceae</taxon>
        <taxon>Spathaspora</taxon>
    </lineage>
</organism>
<evidence type="ECO:0000313" key="2">
    <source>
        <dbReference type="EMBL" id="KAG7663393.1"/>
    </source>
</evidence>
<evidence type="ECO:0000256" key="1">
    <source>
        <dbReference type="ARBA" id="ARBA00022801"/>
    </source>
</evidence>
<dbReference type="RefSeq" id="XP_049263625.1">
    <property type="nucleotide sequence ID" value="XM_049406859.1"/>
</dbReference>
<sequence>MAPLSTVWKLSSVPWVIIKSIIQYYTVGTVYSRTNEEFHDSLYKNVHLAVIHHVSRDVTKEEARQILYAPFEKNLFKFKSHPIAAKLNNFGKRFDEHSYWIHQIEEDETSDNKSDVLIYFHGGGYMLNMSESQFLFPVCLHYAVNEETRNKLSIMVVDYSLSMFDHEYPTQLWEALNVYNKLVKSGYKNIHLVGDSCGAHLSLSVARSIAYPQETREQFSHFPKFPLNVSLETLPHPRSLSLDSPWVEPCANVQMPVRHGADCTGDLGSETSTMGDFFVGDADRALINNFLTFTNTNYSDHWAEVEAITNGKTLMFVGEREVLRDGIDDFYKIINKADNVSYHTEKGGIHAAAVYIETLDYMSEEGGKRAVEGDFEGKYGINLVARFLEQVV</sequence>
<protein>
    <recommendedName>
        <fullName evidence="4">Alpha/beta hydrolase fold-3 domain-containing protein</fullName>
    </recommendedName>
</protein>
<dbReference type="AlphaFoldDB" id="A0A8J5UI62"/>
<name>A0A8J5UI62_9ASCO</name>
<reference evidence="2 3" key="1">
    <citation type="journal article" date="2021" name="DNA Res.">
        <title>Genome analysis of Candida subhashii reveals its hybrid nature and dual mitochondrial genome conformations.</title>
        <authorList>
            <person name="Mixao V."/>
            <person name="Hegedusova E."/>
            <person name="Saus E."/>
            <person name="Pryszcz L.P."/>
            <person name="Cillingova A."/>
            <person name="Nosek J."/>
            <person name="Gabaldon T."/>
        </authorList>
    </citation>
    <scope>NUCLEOTIDE SEQUENCE [LARGE SCALE GENOMIC DNA]</scope>
    <source>
        <strain evidence="2 3">CBS 10753</strain>
    </source>
</reference>
<dbReference type="OrthoDB" id="2152029at2759"/>
<dbReference type="GeneID" id="73469846"/>
<gene>
    <name evidence="2" type="ORF">J8A68_003045</name>
</gene>
<keyword evidence="3" id="KW-1185">Reference proteome</keyword>
<evidence type="ECO:0008006" key="4">
    <source>
        <dbReference type="Google" id="ProtNLM"/>
    </source>
</evidence>
<dbReference type="GO" id="GO:0016787">
    <property type="term" value="F:hydrolase activity"/>
    <property type="evidence" value="ECO:0007669"/>
    <property type="project" value="UniProtKB-KW"/>
</dbReference>